<name>A0A8S4QXL2_9NEOP</name>
<protein>
    <submittedName>
        <fullName evidence="2">Jg1460 protein</fullName>
    </submittedName>
</protein>
<keyword evidence="3" id="KW-1185">Reference proteome</keyword>
<evidence type="ECO:0000313" key="2">
    <source>
        <dbReference type="EMBL" id="CAH2225120.1"/>
    </source>
</evidence>
<dbReference type="EMBL" id="CAKXAJ010020867">
    <property type="protein sequence ID" value="CAH2225120.1"/>
    <property type="molecule type" value="Genomic_DNA"/>
</dbReference>
<dbReference type="OrthoDB" id="9995375at2759"/>
<proteinExistence type="predicted"/>
<feature type="domain" description="(+)RNA virus helicase C-terminal" evidence="1">
    <location>
        <begin position="175"/>
        <end position="484"/>
    </location>
</feature>
<evidence type="ECO:0000313" key="3">
    <source>
        <dbReference type="Proteomes" id="UP000838756"/>
    </source>
</evidence>
<gene>
    <name evidence="2" type="primary">jg1460</name>
    <name evidence="2" type="ORF">PAEG_LOCUS6935</name>
</gene>
<dbReference type="InterPro" id="IPR027417">
    <property type="entry name" value="P-loop_NTPase"/>
</dbReference>
<dbReference type="PROSITE" id="PS51657">
    <property type="entry name" value="PSRV_HELICASE"/>
    <property type="match status" value="1"/>
</dbReference>
<dbReference type="AlphaFoldDB" id="A0A8S4QXL2"/>
<dbReference type="SUPFAM" id="SSF52540">
    <property type="entry name" value="P-loop containing nucleoside triphosphate hydrolases"/>
    <property type="match status" value="1"/>
</dbReference>
<accession>A0A8S4QXL2</accession>
<comment type="caution">
    <text evidence="2">The sequence shown here is derived from an EMBL/GenBank/DDBJ whole genome shotgun (WGS) entry which is preliminary data.</text>
</comment>
<evidence type="ECO:0000259" key="1">
    <source>
        <dbReference type="PROSITE" id="PS51657"/>
    </source>
</evidence>
<sequence>MIKQMLSEDFNGLIVIYISIKVKVGDDGVNKPKADEKDNDFWVPIDNPRYPLPTHNPSFVAEKTPNDSAINAMIEIETLWKTAVGTANTTYSNTYVKLTIPLSVEVRRYCISHKEKFSVYDRFESKWLLKTEKDAMYDYCYDGKEFLQYDLLINDEVTAASRNRLLLCGKFTMMMQEPNLINAVSALSSDRSSFKLPKIDMIVGVPGCGKTTFILKEHKQGDLVLTSSAEGAADIRERLTKLKGGDSKDYKENYRTIDSYMLNSDKEYNVVWIDEALMKHPGELFYVCLKTKCNILHLLGDPNQIGYINRIGSVSVIYGNFKKFFSPSRFLRTSYKCPVDVMALLYSKYEDGTRSASSVVRSLTVKSYTSLSNVPLDNNKYKYLVFKQSEKELLKRAGYDVSTIHEFQGKQHKNIVIVRTSTKVKEEIYSSSSHILVAISRHTETLSYYTPVRDDLRKLLETKISTAELNRVKLDLRGGAINQKPEIVISRPVAPSNCIHVNNLILKTLDDNEYYDKNRNVHYFDVEEKDESNIDEDEDFLCGLFDQTLDIFNDVEKKKPNDKLGTSTPVKKAKQLERKKIEVPSFFYDSSDSLDLFVNRSEDRDHTLTFCKSDCKSFNAKIDKFRYSMVDNSKDVDAIEMTSMNGLSASFIKEQISNENPYDLLLSEKELYEDEDPLSRMVNNPDESEKENDDVKIDESALDFEKDVVKIVKNKDIAVDNLDIPNFNFRSAFKRLLGVKTKKSRIITKPNMRTDNLNILDKALSTNKINMTVSDIVNLTDGELPLYEKFSVDEDRPKKILGKVKVETLEKIDEDDNEDENETFDSVALVDFVKNLSDRSKLENDD</sequence>
<reference evidence="2" key="1">
    <citation type="submission" date="2022-03" db="EMBL/GenBank/DDBJ databases">
        <authorList>
            <person name="Lindestad O."/>
        </authorList>
    </citation>
    <scope>NUCLEOTIDE SEQUENCE</scope>
</reference>
<dbReference type="Proteomes" id="UP000838756">
    <property type="component" value="Unassembled WGS sequence"/>
</dbReference>
<dbReference type="Pfam" id="PF01443">
    <property type="entry name" value="Viral_helicase1"/>
    <property type="match status" value="1"/>
</dbReference>
<dbReference type="GO" id="GO:0005524">
    <property type="term" value="F:ATP binding"/>
    <property type="evidence" value="ECO:0007669"/>
    <property type="project" value="InterPro"/>
</dbReference>
<dbReference type="Gene3D" id="3.40.50.300">
    <property type="entry name" value="P-loop containing nucleotide triphosphate hydrolases"/>
    <property type="match status" value="2"/>
</dbReference>
<organism evidence="2 3">
    <name type="scientific">Pararge aegeria aegeria</name>
    <dbReference type="NCBI Taxonomy" id="348720"/>
    <lineage>
        <taxon>Eukaryota</taxon>
        <taxon>Metazoa</taxon>
        <taxon>Ecdysozoa</taxon>
        <taxon>Arthropoda</taxon>
        <taxon>Hexapoda</taxon>
        <taxon>Insecta</taxon>
        <taxon>Pterygota</taxon>
        <taxon>Neoptera</taxon>
        <taxon>Endopterygota</taxon>
        <taxon>Lepidoptera</taxon>
        <taxon>Glossata</taxon>
        <taxon>Ditrysia</taxon>
        <taxon>Papilionoidea</taxon>
        <taxon>Nymphalidae</taxon>
        <taxon>Satyrinae</taxon>
        <taxon>Satyrini</taxon>
        <taxon>Parargina</taxon>
        <taxon>Pararge</taxon>
    </lineage>
</organism>
<dbReference type="InterPro" id="IPR027351">
    <property type="entry name" value="(+)RNA_virus_helicase_core_dom"/>
</dbReference>